<dbReference type="PANTHER" id="PTHR21248:SF12">
    <property type="entry name" value="CARDIOLIPIN SYNTHASE C"/>
    <property type="match status" value="1"/>
</dbReference>
<dbReference type="GO" id="GO:0005576">
    <property type="term" value="C:extracellular region"/>
    <property type="evidence" value="ECO:0007669"/>
    <property type="project" value="UniProtKB-SubCell"/>
</dbReference>
<dbReference type="AlphaFoldDB" id="A0A1X7PJQ0"/>
<dbReference type="PANTHER" id="PTHR21248">
    <property type="entry name" value="CARDIOLIPIN SYNTHASE"/>
    <property type="match status" value="1"/>
</dbReference>
<dbReference type="Proteomes" id="UP000193083">
    <property type="component" value="Unassembled WGS sequence"/>
</dbReference>
<evidence type="ECO:0000256" key="4">
    <source>
        <dbReference type="ARBA" id="ARBA00022525"/>
    </source>
</evidence>
<dbReference type="OrthoDB" id="9814092at2"/>
<dbReference type="Pfam" id="PF13091">
    <property type="entry name" value="PLDc_2"/>
    <property type="match status" value="2"/>
</dbReference>
<dbReference type="GO" id="GO:0032049">
    <property type="term" value="P:cardiolipin biosynthetic process"/>
    <property type="evidence" value="ECO:0007669"/>
    <property type="project" value="UniProtKB-ARBA"/>
</dbReference>
<feature type="domain" description="PLD phosphodiesterase" evidence="6">
    <location>
        <begin position="353"/>
        <end position="380"/>
    </location>
</feature>
<evidence type="ECO:0000256" key="1">
    <source>
        <dbReference type="ARBA" id="ARBA00003145"/>
    </source>
</evidence>
<dbReference type="Gene3D" id="3.30.870.10">
    <property type="entry name" value="Endonuclease Chain A"/>
    <property type="match status" value="2"/>
</dbReference>
<gene>
    <name evidence="7" type="ORF">SAMN02982922_4394</name>
</gene>
<protein>
    <recommendedName>
        <fullName evidence="3">Phospholipase D</fullName>
    </recommendedName>
    <alternativeName>
        <fullName evidence="5">Choline phosphatase</fullName>
    </alternativeName>
</protein>
<evidence type="ECO:0000256" key="3">
    <source>
        <dbReference type="ARBA" id="ARBA00018392"/>
    </source>
</evidence>
<dbReference type="CDD" id="cd09111">
    <property type="entry name" value="PLDc_ymdC_like_1"/>
    <property type="match status" value="1"/>
</dbReference>
<evidence type="ECO:0000256" key="2">
    <source>
        <dbReference type="ARBA" id="ARBA00004613"/>
    </source>
</evidence>
<dbReference type="PROSITE" id="PS50035">
    <property type="entry name" value="PLD"/>
    <property type="match status" value="2"/>
</dbReference>
<dbReference type="SMART" id="SM00155">
    <property type="entry name" value="PLDc"/>
    <property type="match status" value="2"/>
</dbReference>
<organism evidence="7 8">
    <name type="scientific">Mesorhizobium australicum</name>
    <dbReference type="NCBI Taxonomy" id="536018"/>
    <lineage>
        <taxon>Bacteria</taxon>
        <taxon>Pseudomonadati</taxon>
        <taxon>Pseudomonadota</taxon>
        <taxon>Alphaproteobacteria</taxon>
        <taxon>Hyphomicrobiales</taxon>
        <taxon>Phyllobacteriaceae</taxon>
        <taxon>Mesorhizobium</taxon>
    </lineage>
</organism>
<comment type="function">
    <text evidence="1">Could be a virulence factor.</text>
</comment>
<name>A0A1X7PJQ0_9HYPH</name>
<keyword evidence="4" id="KW-0964">Secreted</keyword>
<dbReference type="GO" id="GO:0030572">
    <property type="term" value="F:phosphatidyltransferase activity"/>
    <property type="evidence" value="ECO:0007669"/>
    <property type="project" value="UniProtKB-ARBA"/>
</dbReference>
<proteinExistence type="predicted"/>
<evidence type="ECO:0000313" key="8">
    <source>
        <dbReference type="Proteomes" id="UP000193083"/>
    </source>
</evidence>
<evidence type="ECO:0000313" key="7">
    <source>
        <dbReference type="EMBL" id="SMH51309.1"/>
    </source>
</evidence>
<dbReference type="InterPro" id="IPR025202">
    <property type="entry name" value="PLD-like_dom"/>
</dbReference>
<keyword evidence="8" id="KW-1185">Reference proteome</keyword>
<dbReference type="InterPro" id="IPR001736">
    <property type="entry name" value="PLipase_D/transphosphatidylase"/>
</dbReference>
<evidence type="ECO:0000256" key="5">
    <source>
        <dbReference type="ARBA" id="ARBA00029594"/>
    </source>
</evidence>
<comment type="subcellular location">
    <subcellularLocation>
        <location evidence="2">Secreted</location>
    </subcellularLocation>
</comment>
<reference evidence="7 8" key="1">
    <citation type="submission" date="2017-04" db="EMBL/GenBank/DDBJ databases">
        <authorList>
            <person name="Afonso C.L."/>
            <person name="Miller P.J."/>
            <person name="Scott M.A."/>
            <person name="Spackman E."/>
            <person name="Goraichik I."/>
            <person name="Dimitrov K.M."/>
            <person name="Suarez D.L."/>
            <person name="Swayne D.E."/>
        </authorList>
    </citation>
    <scope>NUCLEOTIDE SEQUENCE [LARGE SCALE GENOMIC DNA]</scope>
    <source>
        <strain evidence="7 8">B5P</strain>
    </source>
</reference>
<dbReference type="EMBL" id="FXBL01000004">
    <property type="protein sequence ID" value="SMH51309.1"/>
    <property type="molecule type" value="Genomic_DNA"/>
</dbReference>
<evidence type="ECO:0000259" key="6">
    <source>
        <dbReference type="PROSITE" id="PS50035"/>
    </source>
</evidence>
<dbReference type="CDD" id="cd09113">
    <property type="entry name" value="PLDc_ymdC_like_2"/>
    <property type="match status" value="1"/>
</dbReference>
<dbReference type="SUPFAM" id="SSF56024">
    <property type="entry name" value="Phospholipase D/nuclease"/>
    <property type="match status" value="2"/>
</dbReference>
<accession>A0A1X7PJQ0</accession>
<feature type="domain" description="PLD phosphodiesterase" evidence="6">
    <location>
        <begin position="127"/>
        <end position="154"/>
    </location>
</feature>
<dbReference type="RefSeq" id="WP_085466089.1">
    <property type="nucleotide sequence ID" value="NZ_FXBL01000004.1"/>
</dbReference>
<sequence length="461" mass="51313">MDTAITRTDNDRAAAGRSGLLLVSENDDALAVRILAARGATATLDLMYYILRDDRSGGLLLKEIVAAADRGVQVRLLIDDINPQSSDETYLALNSHANIELRLFNPVGLRNGSVLRWLELVSRAFALTRRMHAKAFIADRRIAIVGGRNIGDEYFERTDSAFRDLDMVMLGSAVDDTVAIFERYWTCPASRPLHLVHPTVRRRSASRLRVAELDAGKVIGDTRSIDDFVAAHGGMRWSYGARVLADPPEKVHGRRLRSWLMRKLMVEIRSAERRLEIVSPYFIPGRRGAAILEKMVGKGVSVTVLTNSLAATDVAAVHGAYANYRKRLLRAGVALYEFQPAGRQRKLSIFGSKGASLHTKAFAVDERLGFIGSFNFDPRSVSLNAEMGVLFEDPELVAALLDHFKAERAPDVSYRLTLDGSRIRWNRSEGEGKLRYGEPKASIGRRLIAFVVRWLPIESQL</sequence>